<evidence type="ECO:0000256" key="2">
    <source>
        <dbReference type="ARBA" id="ARBA00022670"/>
    </source>
</evidence>
<dbReference type="GO" id="GO:0008234">
    <property type="term" value="F:cysteine-type peptidase activity"/>
    <property type="evidence" value="ECO:0007669"/>
    <property type="project" value="InterPro"/>
</dbReference>
<evidence type="ECO:0000313" key="7">
    <source>
        <dbReference type="Proteomes" id="UP000541558"/>
    </source>
</evidence>
<gene>
    <name evidence="6" type="ORF">D9611_000001</name>
</gene>
<feature type="region of interest" description="Disordered" evidence="4">
    <location>
        <begin position="1"/>
        <end position="33"/>
    </location>
</feature>
<dbReference type="GO" id="GO:0006508">
    <property type="term" value="P:proteolysis"/>
    <property type="evidence" value="ECO:0007669"/>
    <property type="project" value="UniProtKB-KW"/>
</dbReference>
<feature type="region of interest" description="Disordered" evidence="4">
    <location>
        <begin position="388"/>
        <end position="425"/>
    </location>
</feature>
<evidence type="ECO:0000256" key="4">
    <source>
        <dbReference type="SAM" id="MobiDB-lite"/>
    </source>
</evidence>
<comment type="caution">
    <text evidence="6">The sequence shown here is derived from an EMBL/GenBank/DDBJ whole genome shotgun (WGS) entry which is preliminary data.</text>
</comment>
<comment type="similarity">
    <text evidence="1">Belongs to the peptidase C48 family.</text>
</comment>
<name>A0A8H5BMC0_9AGAR</name>
<dbReference type="SUPFAM" id="SSF54001">
    <property type="entry name" value="Cysteine proteinases"/>
    <property type="match status" value="1"/>
</dbReference>
<feature type="region of interest" description="Disordered" evidence="4">
    <location>
        <begin position="552"/>
        <end position="587"/>
    </location>
</feature>
<feature type="domain" description="Ubiquitin-like protease family profile" evidence="5">
    <location>
        <begin position="141"/>
        <end position="356"/>
    </location>
</feature>
<keyword evidence="3" id="KW-0378">Hydrolase</keyword>
<sequence>MPSLGRGNKGSRGSVPPLRQHSPIDIDSDSDSGKLTYSLEDSLELSTPDRVLLAPDDLPVPQFLEFKLPEWLSQSKDCPCSLRTSPDEPNADLVNVQLLNRPLHPEACINRLLQVYEDNWGKGHRSVIDDHFETERLPPRIIILWKELNRLKKGQNLWGTAWKWCQRMAKRTRTKKDMAAVIDVLNTLPWNLPTDVDKGYVTNLNLSRFLGTAFLTDGDLLFMTAAIAERLPQGSFASSQVLGTYFPQLLDKGSSTRYLKKVFDAKRAKKLYFPLNVNGNHWIAVKVDFVEKTISYGDSLPDGFKVPKDFEKALQDSLKSTLGLTKFKSTGNTLVHGVQEDGYSCGLVTANTIEHELFQDALWTPNDAVRHRLSWFMRLKDRWRAVASKSGGHPSDVSRTEPLDCSEDGGSSRASSPPPNLTLPMDDEGFRNLPASLFDRARVDGQNPAEADERLETAPYLYNLPKSAPWLLSSLSSTDWLALPHYIHTRHTAFVQHIRRDLRSSPVSQRYLDLFKAEMAVTFTLQGISVALTWQVANQAIPGRLFHGRRSDQWEHGRSTDHRGRSSDHENTAVHHGLDELEERTVP</sequence>
<dbReference type="EMBL" id="JAACJK010000163">
    <property type="protein sequence ID" value="KAF5326015.1"/>
    <property type="molecule type" value="Genomic_DNA"/>
</dbReference>
<evidence type="ECO:0000259" key="5">
    <source>
        <dbReference type="PROSITE" id="PS50600"/>
    </source>
</evidence>
<dbReference type="Gene3D" id="3.40.395.10">
    <property type="entry name" value="Adenoviral Proteinase, Chain A"/>
    <property type="match status" value="1"/>
</dbReference>
<keyword evidence="7" id="KW-1185">Reference proteome</keyword>
<dbReference type="GO" id="GO:0019783">
    <property type="term" value="F:ubiquitin-like protein peptidase activity"/>
    <property type="evidence" value="ECO:0007669"/>
    <property type="project" value="UniProtKB-ARBA"/>
</dbReference>
<keyword evidence="2" id="KW-0645">Protease</keyword>
<dbReference type="OrthoDB" id="3258419at2759"/>
<reference evidence="6 7" key="1">
    <citation type="journal article" date="2020" name="ISME J.">
        <title>Uncovering the hidden diversity of litter-decomposition mechanisms in mushroom-forming fungi.</title>
        <authorList>
            <person name="Floudas D."/>
            <person name="Bentzer J."/>
            <person name="Ahren D."/>
            <person name="Johansson T."/>
            <person name="Persson P."/>
            <person name="Tunlid A."/>
        </authorList>
    </citation>
    <scope>NUCLEOTIDE SEQUENCE [LARGE SCALE GENOMIC DNA]</scope>
    <source>
        <strain evidence="6 7">CBS 175.51</strain>
    </source>
</reference>
<organism evidence="6 7">
    <name type="scientific">Ephemerocybe angulata</name>
    <dbReference type="NCBI Taxonomy" id="980116"/>
    <lineage>
        <taxon>Eukaryota</taxon>
        <taxon>Fungi</taxon>
        <taxon>Dikarya</taxon>
        <taxon>Basidiomycota</taxon>
        <taxon>Agaricomycotina</taxon>
        <taxon>Agaricomycetes</taxon>
        <taxon>Agaricomycetidae</taxon>
        <taxon>Agaricales</taxon>
        <taxon>Agaricineae</taxon>
        <taxon>Psathyrellaceae</taxon>
        <taxon>Ephemerocybe</taxon>
    </lineage>
</organism>
<dbReference type="AlphaFoldDB" id="A0A8H5BMC0"/>
<dbReference type="Pfam" id="PF02902">
    <property type="entry name" value="Peptidase_C48"/>
    <property type="match status" value="1"/>
</dbReference>
<protein>
    <recommendedName>
        <fullName evidence="5">Ubiquitin-like protease family profile domain-containing protein</fullName>
    </recommendedName>
</protein>
<dbReference type="InterPro" id="IPR003653">
    <property type="entry name" value="Peptidase_C48_C"/>
</dbReference>
<proteinExistence type="inferred from homology"/>
<evidence type="ECO:0000256" key="3">
    <source>
        <dbReference type="ARBA" id="ARBA00022801"/>
    </source>
</evidence>
<evidence type="ECO:0000313" key="6">
    <source>
        <dbReference type="EMBL" id="KAF5326015.1"/>
    </source>
</evidence>
<accession>A0A8H5BMC0</accession>
<evidence type="ECO:0000256" key="1">
    <source>
        <dbReference type="ARBA" id="ARBA00005234"/>
    </source>
</evidence>
<dbReference type="PROSITE" id="PS50600">
    <property type="entry name" value="ULP_PROTEASE"/>
    <property type="match status" value="1"/>
</dbReference>
<dbReference type="Proteomes" id="UP000541558">
    <property type="component" value="Unassembled WGS sequence"/>
</dbReference>
<dbReference type="InterPro" id="IPR038765">
    <property type="entry name" value="Papain-like_cys_pep_sf"/>
</dbReference>